<feature type="transmembrane region" description="Helical" evidence="2">
    <location>
        <begin position="94"/>
        <end position="121"/>
    </location>
</feature>
<sequence>MAPTHLVHAAGESLLHSLSSRAATSPGDSIPLVSVFALVGASGSRTGYTLGSRSLFEETALADPYLQHLEKRQQYILAIPTTYDTIDNSPAPGAVAGITLGAVLGSILILWLILLVISMYFRRGRVVKTEIIEKHNHRHRSRSRRSRSRGRGETERRTRTTQEVRIERSVSRPPESVVVEEEEDDIVEVIEEHSPERRPSKRNSGFRTVDPAEFGGGNAPRRKLSRR</sequence>
<reference evidence="3 4" key="1">
    <citation type="submission" date="2015-06" db="EMBL/GenBank/DDBJ databases">
        <title>Draft genome of the ant-associated black yeast Phialophora attae CBS 131958.</title>
        <authorList>
            <person name="Moreno L.F."/>
            <person name="Stielow B.J."/>
            <person name="de Hoog S."/>
            <person name="Vicente V.A."/>
            <person name="Weiss V.A."/>
            <person name="de Vries M."/>
            <person name="Cruz L.M."/>
            <person name="Souza E.M."/>
        </authorList>
    </citation>
    <scope>NUCLEOTIDE SEQUENCE [LARGE SCALE GENOMIC DNA]</scope>
    <source>
        <strain evidence="3 4">CBS 131958</strain>
    </source>
</reference>
<evidence type="ECO:0000256" key="2">
    <source>
        <dbReference type="SAM" id="Phobius"/>
    </source>
</evidence>
<protein>
    <submittedName>
        <fullName evidence="3">Uncharacterized protein</fullName>
    </submittedName>
</protein>
<feature type="region of interest" description="Disordered" evidence="1">
    <location>
        <begin position="135"/>
        <end position="227"/>
    </location>
</feature>
<gene>
    <name evidence="3" type="ORF">AB675_10498</name>
</gene>
<proteinExistence type="predicted"/>
<feature type="compositionally biased region" description="Basic residues" evidence="1">
    <location>
        <begin position="135"/>
        <end position="149"/>
    </location>
</feature>
<dbReference type="AlphaFoldDB" id="A0A0N1H452"/>
<accession>A0A0N1H452</accession>
<dbReference type="GeneID" id="28731155"/>
<organism evidence="3 4">
    <name type="scientific">Cyphellophora attinorum</name>
    <dbReference type="NCBI Taxonomy" id="1664694"/>
    <lineage>
        <taxon>Eukaryota</taxon>
        <taxon>Fungi</taxon>
        <taxon>Dikarya</taxon>
        <taxon>Ascomycota</taxon>
        <taxon>Pezizomycotina</taxon>
        <taxon>Eurotiomycetes</taxon>
        <taxon>Chaetothyriomycetidae</taxon>
        <taxon>Chaetothyriales</taxon>
        <taxon>Cyphellophoraceae</taxon>
        <taxon>Cyphellophora</taxon>
    </lineage>
</organism>
<dbReference type="Proteomes" id="UP000038010">
    <property type="component" value="Unassembled WGS sequence"/>
</dbReference>
<evidence type="ECO:0000313" key="4">
    <source>
        <dbReference type="Proteomes" id="UP000038010"/>
    </source>
</evidence>
<keyword evidence="2" id="KW-0812">Transmembrane</keyword>
<keyword evidence="2" id="KW-0472">Membrane</keyword>
<dbReference type="RefSeq" id="XP_017995839.1">
    <property type="nucleotide sequence ID" value="XM_018139275.1"/>
</dbReference>
<feature type="compositionally biased region" description="Acidic residues" evidence="1">
    <location>
        <begin position="178"/>
        <end position="189"/>
    </location>
</feature>
<dbReference type="VEuPathDB" id="FungiDB:AB675_10498"/>
<dbReference type="OrthoDB" id="5423884at2759"/>
<comment type="caution">
    <text evidence="3">The sequence shown here is derived from an EMBL/GenBank/DDBJ whole genome shotgun (WGS) entry which is preliminary data.</text>
</comment>
<keyword evidence="4" id="KW-1185">Reference proteome</keyword>
<dbReference type="EMBL" id="LFJN01000035">
    <property type="protein sequence ID" value="KPI35876.1"/>
    <property type="molecule type" value="Genomic_DNA"/>
</dbReference>
<feature type="compositionally biased region" description="Basic and acidic residues" evidence="1">
    <location>
        <begin position="150"/>
        <end position="170"/>
    </location>
</feature>
<keyword evidence="2" id="KW-1133">Transmembrane helix</keyword>
<evidence type="ECO:0000313" key="3">
    <source>
        <dbReference type="EMBL" id="KPI35876.1"/>
    </source>
</evidence>
<name>A0A0N1H452_9EURO</name>
<evidence type="ECO:0000256" key="1">
    <source>
        <dbReference type="SAM" id="MobiDB-lite"/>
    </source>
</evidence>